<reference evidence="9 10" key="1">
    <citation type="submission" date="2018-07" db="EMBL/GenBank/DDBJ databases">
        <title>Genomic Encyclopedia of Type Strains, Phase III (KMG-III): the genomes of soil and plant-associated and newly described type strains.</title>
        <authorList>
            <person name="Whitman W."/>
        </authorList>
    </citation>
    <scope>NUCLEOTIDE SEQUENCE [LARGE SCALE GENOMIC DNA]</scope>
    <source>
        <strain evidence="9 10">CECT 8525</strain>
    </source>
</reference>
<evidence type="ECO:0000313" key="9">
    <source>
        <dbReference type="EMBL" id="RCW87080.1"/>
    </source>
</evidence>
<feature type="transmembrane region" description="Helical" evidence="8">
    <location>
        <begin position="86"/>
        <end position="104"/>
    </location>
</feature>
<dbReference type="Gene3D" id="1.10.3470.10">
    <property type="entry name" value="ABC transporter involved in vitamin B12 uptake, BtuC"/>
    <property type="match status" value="1"/>
</dbReference>
<accession>A0A368Z3P6</accession>
<evidence type="ECO:0000256" key="4">
    <source>
        <dbReference type="ARBA" id="ARBA00022475"/>
    </source>
</evidence>
<dbReference type="Proteomes" id="UP000253345">
    <property type="component" value="Unassembled WGS sequence"/>
</dbReference>
<dbReference type="EMBL" id="QPJL01000003">
    <property type="protein sequence ID" value="RCW87080.1"/>
    <property type="molecule type" value="Genomic_DNA"/>
</dbReference>
<feature type="transmembrane region" description="Helical" evidence="8">
    <location>
        <begin position="137"/>
        <end position="159"/>
    </location>
</feature>
<keyword evidence="7 8" id="KW-0472">Membrane</keyword>
<feature type="transmembrane region" description="Helical" evidence="8">
    <location>
        <begin position="53"/>
        <end position="74"/>
    </location>
</feature>
<dbReference type="GO" id="GO:0033214">
    <property type="term" value="P:siderophore-iron import into cell"/>
    <property type="evidence" value="ECO:0007669"/>
    <property type="project" value="TreeGrafter"/>
</dbReference>
<keyword evidence="10" id="KW-1185">Reference proteome</keyword>
<feature type="transmembrane region" description="Helical" evidence="8">
    <location>
        <begin position="185"/>
        <end position="203"/>
    </location>
</feature>
<dbReference type="CDD" id="cd06550">
    <property type="entry name" value="TM_ABC_iron-siderophores_like"/>
    <property type="match status" value="1"/>
</dbReference>
<evidence type="ECO:0000256" key="3">
    <source>
        <dbReference type="ARBA" id="ARBA00022448"/>
    </source>
</evidence>
<comment type="subcellular location">
    <subcellularLocation>
        <location evidence="1">Cell membrane</location>
        <topology evidence="1">Multi-pass membrane protein</topology>
    </subcellularLocation>
</comment>
<dbReference type="Pfam" id="PF01032">
    <property type="entry name" value="FecCD"/>
    <property type="match status" value="1"/>
</dbReference>
<evidence type="ECO:0000313" key="10">
    <source>
        <dbReference type="Proteomes" id="UP000253345"/>
    </source>
</evidence>
<proteinExistence type="inferred from homology"/>
<evidence type="ECO:0000256" key="6">
    <source>
        <dbReference type="ARBA" id="ARBA00022989"/>
    </source>
</evidence>
<dbReference type="OrthoDB" id="9811975at2"/>
<sequence length="321" mass="33214">MSARARMAAALALVAGLAAASLFVGVSDVSLSGILQGQDRDWLVLVESRIPRMLALVLSGASMAIAGLLMQIVIRNRFVEPSNAGTMEAAGLGLLVMTLVAPAAPVIAKMAVGAAFALAGTALFLAILRRVPLRDPMLVPLIGLLLSGVLYAGTSFLAYRFDVLQGLLAWTQGDLSGVLRGRYELLWLGAAVAGLAWFAADRFTVAGLGHDVASSLGLSHRRVVALGLAIVALVTAVVVVSVGRIPFLGLIVPNIVSLALGDNMRRAVPWVAVSGAGLVLACDILGRTIRAPYEIPVGTVMGLIGSAIFLVLILRGGRRAA</sequence>
<comment type="caution">
    <text evidence="9">The sequence shown here is derived from an EMBL/GenBank/DDBJ whole genome shotgun (WGS) entry which is preliminary data.</text>
</comment>
<keyword evidence="6 8" id="KW-1133">Transmembrane helix</keyword>
<dbReference type="PANTHER" id="PTHR30472:SF27">
    <property type="entry name" value="PETROBACTIN IMPORT SYSTEM PERMEASE PROTEIN YCLN"/>
    <property type="match status" value="1"/>
</dbReference>
<evidence type="ECO:0000256" key="5">
    <source>
        <dbReference type="ARBA" id="ARBA00022692"/>
    </source>
</evidence>
<keyword evidence="5 8" id="KW-0812">Transmembrane</keyword>
<dbReference type="SUPFAM" id="SSF81345">
    <property type="entry name" value="ABC transporter involved in vitamin B12 uptake, BtuC"/>
    <property type="match status" value="1"/>
</dbReference>
<feature type="transmembrane region" description="Helical" evidence="8">
    <location>
        <begin position="110"/>
        <end position="128"/>
    </location>
</feature>
<evidence type="ECO:0000256" key="2">
    <source>
        <dbReference type="ARBA" id="ARBA00007935"/>
    </source>
</evidence>
<comment type="similarity">
    <text evidence="2">Belongs to the binding-protein-dependent transport system permease family. FecCD subfamily.</text>
</comment>
<dbReference type="GO" id="GO:0022857">
    <property type="term" value="F:transmembrane transporter activity"/>
    <property type="evidence" value="ECO:0007669"/>
    <property type="project" value="InterPro"/>
</dbReference>
<name>A0A368Z3P6_9RHOB</name>
<evidence type="ECO:0000256" key="1">
    <source>
        <dbReference type="ARBA" id="ARBA00004651"/>
    </source>
</evidence>
<dbReference type="AlphaFoldDB" id="A0A368Z3P6"/>
<dbReference type="PANTHER" id="PTHR30472">
    <property type="entry name" value="FERRIC ENTEROBACTIN TRANSPORT SYSTEM PERMEASE PROTEIN"/>
    <property type="match status" value="1"/>
</dbReference>
<feature type="transmembrane region" description="Helical" evidence="8">
    <location>
        <begin position="293"/>
        <end position="314"/>
    </location>
</feature>
<feature type="transmembrane region" description="Helical" evidence="8">
    <location>
        <begin position="223"/>
        <end position="247"/>
    </location>
</feature>
<evidence type="ECO:0000256" key="7">
    <source>
        <dbReference type="ARBA" id="ARBA00023136"/>
    </source>
</evidence>
<protein>
    <submittedName>
        <fullName evidence="9">Iron complex transport system permease protein</fullName>
    </submittedName>
</protein>
<keyword evidence="4" id="KW-1003">Cell membrane</keyword>
<keyword evidence="3" id="KW-0813">Transport</keyword>
<dbReference type="InterPro" id="IPR000522">
    <property type="entry name" value="ABC_transptr_permease_BtuC"/>
</dbReference>
<organism evidence="9 10">
    <name type="scientific">Paracoccus lutimaris</name>
    <dbReference type="NCBI Taxonomy" id="1490030"/>
    <lineage>
        <taxon>Bacteria</taxon>
        <taxon>Pseudomonadati</taxon>
        <taxon>Pseudomonadota</taxon>
        <taxon>Alphaproteobacteria</taxon>
        <taxon>Rhodobacterales</taxon>
        <taxon>Paracoccaceae</taxon>
        <taxon>Paracoccus</taxon>
    </lineage>
</organism>
<dbReference type="GO" id="GO:0005886">
    <property type="term" value="C:plasma membrane"/>
    <property type="evidence" value="ECO:0007669"/>
    <property type="project" value="UniProtKB-SubCell"/>
</dbReference>
<evidence type="ECO:0000256" key="8">
    <source>
        <dbReference type="SAM" id="Phobius"/>
    </source>
</evidence>
<dbReference type="InterPro" id="IPR037294">
    <property type="entry name" value="ABC_BtuC-like"/>
</dbReference>
<gene>
    <name evidence="9" type="ORF">DFP89_10384</name>
</gene>